<reference evidence="1" key="2">
    <citation type="journal article" date="2015" name="Data Brief">
        <title>Shoot transcriptome of the giant reed, Arundo donax.</title>
        <authorList>
            <person name="Barrero R.A."/>
            <person name="Guerrero F.D."/>
            <person name="Moolhuijzen P."/>
            <person name="Goolsby J.A."/>
            <person name="Tidwell J."/>
            <person name="Bellgard S.E."/>
            <person name="Bellgard M.I."/>
        </authorList>
    </citation>
    <scope>NUCLEOTIDE SEQUENCE</scope>
    <source>
        <tissue evidence="1">Shoot tissue taken approximately 20 cm above the soil surface</tissue>
    </source>
</reference>
<name>A0A0A9BMW0_ARUDO</name>
<dbReference type="EMBL" id="GBRH01233204">
    <property type="protein sequence ID" value="JAD64691.1"/>
    <property type="molecule type" value="Transcribed_RNA"/>
</dbReference>
<reference evidence="1" key="1">
    <citation type="submission" date="2014-09" db="EMBL/GenBank/DDBJ databases">
        <authorList>
            <person name="Magalhaes I.L.F."/>
            <person name="Oliveira U."/>
            <person name="Santos F.R."/>
            <person name="Vidigal T.H.D.A."/>
            <person name="Brescovit A.D."/>
            <person name="Santos A.J."/>
        </authorList>
    </citation>
    <scope>NUCLEOTIDE SEQUENCE</scope>
    <source>
        <tissue evidence="1">Shoot tissue taken approximately 20 cm above the soil surface</tissue>
    </source>
</reference>
<dbReference type="AlphaFoldDB" id="A0A0A9BMW0"/>
<accession>A0A0A9BMW0</accession>
<sequence length="25" mass="2856">MLSVSPILVVWLNNVILTLYHLQSC</sequence>
<evidence type="ECO:0000313" key="1">
    <source>
        <dbReference type="EMBL" id="JAD64691.1"/>
    </source>
</evidence>
<organism evidence="1">
    <name type="scientific">Arundo donax</name>
    <name type="common">Giant reed</name>
    <name type="synonym">Donax arundinaceus</name>
    <dbReference type="NCBI Taxonomy" id="35708"/>
    <lineage>
        <taxon>Eukaryota</taxon>
        <taxon>Viridiplantae</taxon>
        <taxon>Streptophyta</taxon>
        <taxon>Embryophyta</taxon>
        <taxon>Tracheophyta</taxon>
        <taxon>Spermatophyta</taxon>
        <taxon>Magnoliopsida</taxon>
        <taxon>Liliopsida</taxon>
        <taxon>Poales</taxon>
        <taxon>Poaceae</taxon>
        <taxon>PACMAD clade</taxon>
        <taxon>Arundinoideae</taxon>
        <taxon>Arundineae</taxon>
        <taxon>Arundo</taxon>
    </lineage>
</organism>
<protein>
    <submittedName>
        <fullName evidence="1">Uncharacterized protein</fullName>
    </submittedName>
</protein>
<proteinExistence type="predicted"/>